<evidence type="ECO:0000259" key="2">
    <source>
        <dbReference type="Pfam" id="PF01757"/>
    </source>
</evidence>
<protein>
    <recommendedName>
        <fullName evidence="2">Acyltransferase 3 domain-containing protein</fullName>
    </recommendedName>
</protein>
<feature type="transmembrane region" description="Helical" evidence="1">
    <location>
        <begin position="160"/>
        <end position="179"/>
    </location>
</feature>
<feature type="transmembrane region" description="Helical" evidence="1">
    <location>
        <begin position="229"/>
        <end position="250"/>
    </location>
</feature>
<dbReference type="Proteomes" id="UP001317629">
    <property type="component" value="Plasmid pSS37A-Re-1"/>
</dbReference>
<feature type="transmembrane region" description="Helical" evidence="1">
    <location>
        <begin position="102"/>
        <end position="119"/>
    </location>
</feature>
<keyword evidence="1" id="KW-0472">Membrane</keyword>
<keyword evidence="3" id="KW-0614">Plasmid</keyword>
<gene>
    <name evidence="3" type="ORF">SS37A_35620</name>
</gene>
<organism evidence="3 4">
    <name type="scientific">Methylocystis iwaonis</name>
    <dbReference type="NCBI Taxonomy" id="2885079"/>
    <lineage>
        <taxon>Bacteria</taxon>
        <taxon>Pseudomonadati</taxon>
        <taxon>Pseudomonadota</taxon>
        <taxon>Alphaproteobacteria</taxon>
        <taxon>Hyphomicrobiales</taxon>
        <taxon>Methylocystaceae</taxon>
        <taxon>Methylocystis</taxon>
    </lineage>
</organism>
<evidence type="ECO:0000256" key="1">
    <source>
        <dbReference type="SAM" id="Phobius"/>
    </source>
</evidence>
<feature type="transmembrane region" description="Helical" evidence="1">
    <location>
        <begin position="131"/>
        <end position="148"/>
    </location>
</feature>
<dbReference type="Pfam" id="PF01757">
    <property type="entry name" value="Acyl_transf_3"/>
    <property type="match status" value="1"/>
</dbReference>
<geneLocation type="plasmid" evidence="3 4">
    <name>pSS37A-Re-1</name>
</geneLocation>
<name>A0ABM8EDP2_9HYPH</name>
<keyword evidence="1" id="KW-0812">Transmembrane</keyword>
<feature type="transmembrane region" description="Helical" evidence="1">
    <location>
        <begin position="49"/>
        <end position="71"/>
    </location>
</feature>
<dbReference type="InterPro" id="IPR002656">
    <property type="entry name" value="Acyl_transf_3_dom"/>
</dbReference>
<sequence>MYWFFSLLVVAAYALNKNFNVGGLSGDRAADIQRIALSLSLIPQYKAPVLGVAWTLIQEMIFYCSVALILMFNGSRRLVAWIASLSAVCIALYLAGIDLVNGQLLSLYYVEFLFGALAYRFHRSVAPRAPVAQILLAVALYVVVGAALERWRSPGPSLLRVFGCGTMGFFFITGSIGLERWASQTSLTTRFLRVMGDSSYVLYLSHWLVLSALGKIGGLFVGLPRPAILLWHAGSIAAAVSFALAFHFSVEKPFNKWLWRLLPTRKERSAASTDEHFAPSIHGSDFAEGKERVLVGTPAQLAGAGSSEKAS</sequence>
<dbReference type="PANTHER" id="PTHR23028">
    <property type="entry name" value="ACETYLTRANSFERASE"/>
    <property type="match status" value="1"/>
</dbReference>
<dbReference type="InterPro" id="IPR050879">
    <property type="entry name" value="Acyltransferase_3"/>
</dbReference>
<feature type="transmembrane region" description="Helical" evidence="1">
    <location>
        <begin position="78"/>
        <end position="96"/>
    </location>
</feature>
<accession>A0ABM8EDP2</accession>
<evidence type="ECO:0000313" key="3">
    <source>
        <dbReference type="EMBL" id="BDV36032.1"/>
    </source>
</evidence>
<dbReference type="EMBL" id="AP027143">
    <property type="protein sequence ID" value="BDV36032.1"/>
    <property type="molecule type" value="Genomic_DNA"/>
</dbReference>
<proteinExistence type="predicted"/>
<evidence type="ECO:0000313" key="4">
    <source>
        <dbReference type="Proteomes" id="UP001317629"/>
    </source>
</evidence>
<feature type="domain" description="Acyltransferase 3" evidence="2">
    <location>
        <begin position="2"/>
        <end position="246"/>
    </location>
</feature>
<keyword evidence="4" id="KW-1185">Reference proteome</keyword>
<keyword evidence="1" id="KW-1133">Transmembrane helix</keyword>
<dbReference type="PANTHER" id="PTHR23028:SF131">
    <property type="entry name" value="BLR2367 PROTEIN"/>
    <property type="match status" value="1"/>
</dbReference>
<feature type="transmembrane region" description="Helical" evidence="1">
    <location>
        <begin position="200"/>
        <end position="223"/>
    </location>
</feature>
<reference evidence="3 4" key="1">
    <citation type="journal article" date="2023" name="Int. J. Syst. Evol. Microbiol.">
        <title>Methylocystis iwaonis sp. nov., a type II methane-oxidizing bacterium from surface soil of a rice paddy field in Japan, and emended description of the genus Methylocystis (ex Whittenbury et al. 1970) Bowman et al. 1993.</title>
        <authorList>
            <person name="Kaise H."/>
            <person name="Sawadogo J.B."/>
            <person name="Alam M.S."/>
            <person name="Ueno C."/>
            <person name="Dianou D."/>
            <person name="Shinjo R."/>
            <person name="Asakawa S."/>
        </authorList>
    </citation>
    <scope>NUCLEOTIDE SEQUENCE [LARGE SCALE GENOMIC DNA]</scope>
    <source>
        <strain evidence="3 4">SS37A-Re</strain>
    </source>
</reference>